<evidence type="ECO:0000259" key="3">
    <source>
        <dbReference type="PROSITE" id="PS50206"/>
    </source>
</evidence>
<evidence type="ECO:0000256" key="1">
    <source>
        <dbReference type="ARBA" id="ARBA00022679"/>
    </source>
</evidence>
<organism evidence="4">
    <name type="scientific">marine metagenome</name>
    <dbReference type="NCBI Taxonomy" id="408172"/>
    <lineage>
        <taxon>unclassified sequences</taxon>
        <taxon>metagenomes</taxon>
        <taxon>ecological metagenomes</taxon>
    </lineage>
</organism>
<dbReference type="GO" id="GO:0004792">
    <property type="term" value="F:thiosulfate-cyanide sulfurtransferase activity"/>
    <property type="evidence" value="ECO:0007669"/>
    <property type="project" value="TreeGrafter"/>
</dbReference>
<dbReference type="PROSITE" id="PS50206">
    <property type="entry name" value="RHODANESE_3"/>
    <property type="match status" value="2"/>
</dbReference>
<reference evidence="4" key="1">
    <citation type="submission" date="2018-05" db="EMBL/GenBank/DDBJ databases">
        <authorList>
            <person name="Lanie J.A."/>
            <person name="Ng W.-L."/>
            <person name="Kazmierczak K.M."/>
            <person name="Andrzejewski T.M."/>
            <person name="Davidsen T.M."/>
            <person name="Wayne K.J."/>
            <person name="Tettelin H."/>
            <person name="Glass J.I."/>
            <person name="Rusch D."/>
            <person name="Podicherti R."/>
            <person name="Tsui H.-C.T."/>
            <person name="Winkler M.E."/>
        </authorList>
    </citation>
    <scope>NUCLEOTIDE SEQUENCE</scope>
</reference>
<keyword evidence="1" id="KW-0808">Transferase</keyword>
<dbReference type="SUPFAM" id="SSF52821">
    <property type="entry name" value="Rhodanese/Cell cycle control phosphatase"/>
    <property type="match status" value="2"/>
</dbReference>
<evidence type="ECO:0000256" key="2">
    <source>
        <dbReference type="ARBA" id="ARBA00022737"/>
    </source>
</evidence>
<dbReference type="EMBL" id="UINC01038802">
    <property type="protein sequence ID" value="SVB36332.1"/>
    <property type="molecule type" value="Genomic_DNA"/>
</dbReference>
<name>A0A382DE80_9ZZZZ</name>
<proteinExistence type="predicted"/>
<sequence>MDLKYPEAIVDCNWLYNRLDDDNIRIYDCTTILHYTDDHPDKPYDVESGFESYKISHIPSASFLDLQRELSDNSSKYKFTLLNSDDLAESFKKNGIGEPFHIIYYSRNGMQWSTRLWWMTYYLGYKNISILDGGINEWEKLGMPVEKKEIKYNPTEFNLSVNPQIFVDKNYVINSINDSSSILINALTEDLHKGYNPRYGRPGRIPKSINIPFHSLIDNGSYKFKSYNELINEFNQKQVHINQKIINYCGGGISATLNAFVLYQLGFNDIKIYDNSMSEWAKDKNLPIEKD</sequence>
<dbReference type="AlphaFoldDB" id="A0A382DE80"/>
<dbReference type="PANTHER" id="PTHR11364">
    <property type="entry name" value="THIOSULFATE SULFERTANSFERASE"/>
    <property type="match status" value="1"/>
</dbReference>
<accession>A0A382DE80</accession>
<dbReference type="CDD" id="cd01448">
    <property type="entry name" value="TST_Repeat_1"/>
    <property type="match status" value="1"/>
</dbReference>
<protein>
    <recommendedName>
        <fullName evidence="3">Rhodanese domain-containing protein</fullName>
    </recommendedName>
</protein>
<dbReference type="CDD" id="cd01449">
    <property type="entry name" value="TST_Repeat_2"/>
    <property type="match status" value="1"/>
</dbReference>
<dbReference type="Pfam" id="PF00581">
    <property type="entry name" value="Rhodanese"/>
    <property type="match status" value="2"/>
</dbReference>
<dbReference type="InterPro" id="IPR001763">
    <property type="entry name" value="Rhodanese-like_dom"/>
</dbReference>
<dbReference type="SMART" id="SM00450">
    <property type="entry name" value="RHOD"/>
    <property type="match status" value="2"/>
</dbReference>
<feature type="domain" description="Rhodanese" evidence="3">
    <location>
        <begin position="44"/>
        <end position="147"/>
    </location>
</feature>
<evidence type="ECO:0000313" key="4">
    <source>
        <dbReference type="EMBL" id="SVB36332.1"/>
    </source>
</evidence>
<dbReference type="InterPro" id="IPR036873">
    <property type="entry name" value="Rhodanese-like_dom_sf"/>
</dbReference>
<gene>
    <name evidence="4" type="ORF">METZ01_LOCUS189186</name>
</gene>
<feature type="domain" description="Rhodanese" evidence="3">
    <location>
        <begin position="203"/>
        <end position="289"/>
    </location>
</feature>
<dbReference type="InterPro" id="IPR045078">
    <property type="entry name" value="TST/MPST-like"/>
</dbReference>
<keyword evidence="2" id="KW-0677">Repeat</keyword>
<dbReference type="Gene3D" id="3.40.250.10">
    <property type="entry name" value="Rhodanese-like domain"/>
    <property type="match status" value="2"/>
</dbReference>
<dbReference type="PANTHER" id="PTHR11364:SF27">
    <property type="entry name" value="SULFURTRANSFERASE"/>
    <property type="match status" value="1"/>
</dbReference>